<keyword evidence="9 11" id="KW-0012">Acyltransferase</keyword>
<dbReference type="Pfam" id="PF01529">
    <property type="entry name" value="DHHC"/>
    <property type="match status" value="1"/>
</dbReference>
<evidence type="ECO:0000256" key="3">
    <source>
        <dbReference type="ARBA" id="ARBA00022679"/>
    </source>
</evidence>
<feature type="region of interest" description="Disordered" evidence="12">
    <location>
        <begin position="295"/>
        <end position="329"/>
    </location>
</feature>
<keyword evidence="4 11" id="KW-0812">Transmembrane</keyword>
<evidence type="ECO:0000313" key="14">
    <source>
        <dbReference type="Proteomes" id="UP001515500"/>
    </source>
</evidence>
<comment type="subcellular location">
    <subcellularLocation>
        <location evidence="1">Endomembrane system</location>
        <topology evidence="1">Multi-pass membrane protein</topology>
    </subcellularLocation>
</comment>
<keyword evidence="14" id="KW-1185">Reference proteome</keyword>
<keyword evidence="8" id="KW-0449">Lipoprotein</keyword>
<proteinExistence type="inferred from homology"/>
<feature type="domain" description="Palmitoyltransferase DHHC" evidence="13">
    <location>
        <begin position="137"/>
        <end position="262"/>
    </location>
</feature>
<gene>
    <name evidence="15" type="primary">LOC120252976</name>
</gene>
<feature type="region of interest" description="Disordered" evidence="12">
    <location>
        <begin position="93"/>
        <end position="118"/>
    </location>
</feature>
<accession>A0AB40AQB0</accession>
<keyword evidence="5 11" id="KW-1133">Transmembrane helix</keyword>
<dbReference type="EC" id="2.3.1.225" evidence="11"/>
<dbReference type="GeneID" id="120252976"/>
<evidence type="ECO:0000259" key="13">
    <source>
        <dbReference type="Pfam" id="PF01529"/>
    </source>
</evidence>
<comment type="similarity">
    <text evidence="2 11">Belongs to the DHHC palmitoyltransferase family.</text>
</comment>
<evidence type="ECO:0000256" key="6">
    <source>
        <dbReference type="ARBA" id="ARBA00023136"/>
    </source>
</evidence>
<dbReference type="Proteomes" id="UP001515500">
    <property type="component" value="Chromosome 25"/>
</dbReference>
<feature type="transmembrane region" description="Helical" evidence="11">
    <location>
        <begin position="182"/>
        <end position="205"/>
    </location>
</feature>
<evidence type="ECO:0000256" key="1">
    <source>
        <dbReference type="ARBA" id="ARBA00004127"/>
    </source>
</evidence>
<feature type="transmembrane region" description="Helical" evidence="11">
    <location>
        <begin position="30"/>
        <end position="49"/>
    </location>
</feature>
<comment type="catalytic activity">
    <reaction evidence="10 11">
        <text>L-cysteinyl-[protein] + hexadecanoyl-CoA = S-hexadecanoyl-L-cysteinyl-[protein] + CoA</text>
        <dbReference type="Rhea" id="RHEA:36683"/>
        <dbReference type="Rhea" id="RHEA-COMP:10131"/>
        <dbReference type="Rhea" id="RHEA-COMP:11032"/>
        <dbReference type="ChEBI" id="CHEBI:29950"/>
        <dbReference type="ChEBI" id="CHEBI:57287"/>
        <dbReference type="ChEBI" id="CHEBI:57379"/>
        <dbReference type="ChEBI" id="CHEBI:74151"/>
        <dbReference type="EC" id="2.3.1.225"/>
    </reaction>
</comment>
<dbReference type="InterPro" id="IPR039859">
    <property type="entry name" value="PFA4/ZDH16/20/ERF2-like"/>
</dbReference>
<dbReference type="InterPro" id="IPR001594">
    <property type="entry name" value="Palmitoyltrfase_DHHC"/>
</dbReference>
<reference evidence="15" key="1">
    <citation type="submission" date="2025-08" db="UniProtKB">
        <authorList>
            <consortium name="RefSeq"/>
        </authorList>
    </citation>
    <scope>IDENTIFICATION</scope>
</reference>
<dbReference type="RefSeq" id="XP_039117130.1">
    <property type="nucleotide sequence ID" value="XM_039261196.1"/>
</dbReference>
<evidence type="ECO:0000256" key="9">
    <source>
        <dbReference type="ARBA" id="ARBA00023315"/>
    </source>
</evidence>
<evidence type="ECO:0000313" key="15">
    <source>
        <dbReference type="RefSeq" id="XP_039117130.1"/>
    </source>
</evidence>
<keyword evidence="3 11" id="KW-0808">Transferase</keyword>
<dbReference type="GO" id="GO:0005794">
    <property type="term" value="C:Golgi apparatus"/>
    <property type="evidence" value="ECO:0007669"/>
    <property type="project" value="TreeGrafter"/>
</dbReference>
<keyword evidence="6 11" id="KW-0472">Membrane</keyword>
<evidence type="ECO:0000256" key="12">
    <source>
        <dbReference type="SAM" id="MobiDB-lite"/>
    </source>
</evidence>
<comment type="domain">
    <text evidence="11">The DHHC domain is required for palmitoyltransferase activity.</text>
</comment>
<protein>
    <recommendedName>
        <fullName evidence="11">S-acyltransferase</fullName>
        <ecNumber evidence="11">2.3.1.225</ecNumber>
    </recommendedName>
    <alternativeName>
        <fullName evidence="11">Palmitoyltransferase</fullName>
    </alternativeName>
</protein>
<sequence>MAKRVYEVWKGGNKFLFSGRLIFGPDARSLLITISLIVAPAAIFCVFVARHLRHKFSPHDVGYSILAVAIAFTIYVLVLLLLTSARDPGIVPRASHPPGEDFSYDTSVPNEPGGRQTPSLQFPRIREEIVNGVPVRIKYCDTCMLYRPPRCSHCSICNNCVERFDHHCPWVGQCIGQRNYRYFFMFVSSSTLLCIYVFSMCALYIKFLMDENYPTVWKALKHSPASVFLMIYCFIALWFVGGLTGFHSYLISTNQTTYENFRYRSDNRDNAYDRGCVNNCLEVFCRKTKPSRNKFRSFVNEDPPRPPPINRYRESEDESASNPRSKVEDDLEFGGDLLKISQRRNFEEVDDEIDVRDGNGTHGIITESELVSGVDPQLPVSRSEVRNSSWGRRSSSWEISAEVLAANSTATESRIQVRNEAR</sequence>
<keyword evidence="7" id="KW-0564">Palmitate</keyword>
<dbReference type="PROSITE" id="PS50216">
    <property type="entry name" value="DHHC"/>
    <property type="match status" value="1"/>
</dbReference>
<feature type="transmembrane region" description="Helical" evidence="11">
    <location>
        <begin position="225"/>
        <end position="246"/>
    </location>
</feature>
<dbReference type="PANTHER" id="PTHR22883:SF43">
    <property type="entry name" value="PALMITOYLTRANSFERASE APP"/>
    <property type="match status" value="1"/>
</dbReference>
<evidence type="ECO:0000256" key="7">
    <source>
        <dbReference type="ARBA" id="ARBA00023139"/>
    </source>
</evidence>
<dbReference type="PANTHER" id="PTHR22883">
    <property type="entry name" value="ZINC FINGER DHHC DOMAIN CONTAINING PROTEIN"/>
    <property type="match status" value="1"/>
</dbReference>
<dbReference type="GO" id="GO:0006612">
    <property type="term" value="P:protein targeting to membrane"/>
    <property type="evidence" value="ECO:0007669"/>
    <property type="project" value="TreeGrafter"/>
</dbReference>
<evidence type="ECO:0000256" key="8">
    <source>
        <dbReference type="ARBA" id="ARBA00023288"/>
    </source>
</evidence>
<organism evidence="14 15">
    <name type="scientific">Dioscorea cayennensis subsp. rotundata</name>
    <name type="common">White Guinea yam</name>
    <name type="synonym">Dioscorea rotundata</name>
    <dbReference type="NCBI Taxonomy" id="55577"/>
    <lineage>
        <taxon>Eukaryota</taxon>
        <taxon>Viridiplantae</taxon>
        <taxon>Streptophyta</taxon>
        <taxon>Embryophyta</taxon>
        <taxon>Tracheophyta</taxon>
        <taxon>Spermatophyta</taxon>
        <taxon>Magnoliopsida</taxon>
        <taxon>Liliopsida</taxon>
        <taxon>Dioscoreales</taxon>
        <taxon>Dioscoreaceae</taxon>
        <taxon>Dioscorea</taxon>
    </lineage>
</organism>
<dbReference type="AlphaFoldDB" id="A0AB40AQB0"/>
<name>A0AB40AQB0_DIOCR</name>
<evidence type="ECO:0000256" key="2">
    <source>
        <dbReference type="ARBA" id="ARBA00008574"/>
    </source>
</evidence>
<dbReference type="GO" id="GO:0005783">
    <property type="term" value="C:endoplasmic reticulum"/>
    <property type="evidence" value="ECO:0007669"/>
    <property type="project" value="TreeGrafter"/>
</dbReference>
<evidence type="ECO:0000256" key="5">
    <source>
        <dbReference type="ARBA" id="ARBA00022989"/>
    </source>
</evidence>
<evidence type="ECO:0000256" key="4">
    <source>
        <dbReference type="ARBA" id="ARBA00022692"/>
    </source>
</evidence>
<dbReference type="GO" id="GO:0019706">
    <property type="term" value="F:protein-cysteine S-palmitoyltransferase activity"/>
    <property type="evidence" value="ECO:0007669"/>
    <property type="project" value="UniProtKB-EC"/>
</dbReference>
<evidence type="ECO:0000256" key="11">
    <source>
        <dbReference type="RuleBase" id="RU079119"/>
    </source>
</evidence>
<evidence type="ECO:0000256" key="10">
    <source>
        <dbReference type="ARBA" id="ARBA00048048"/>
    </source>
</evidence>
<feature type="transmembrane region" description="Helical" evidence="11">
    <location>
        <begin position="61"/>
        <end position="83"/>
    </location>
</feature>